<evidence type="ECO:0000259" key="7">
    <source>
        <dbReference type="Pfam" id="PF12698"/>
    </source>
</evidence>
<reference evidence="9" key="1">
    <citation type="journal article" date="2019" name="Int. J. Syst. Evol. Microbiol.">
        <title>The Global Catalogue of Microorganisms (GCM) 10K type strain sequencing project: providing services to taxonomists for standard genome sequencing and annotation.</title>
        <authorList>
            <consortium name="The Broad Institute Genomics Platform"/>
            <consortium name="The Broad Institute Genome Sequencing Center for Infectious Disease"/>
            <person name="Wu L."/>
            <person name="Ma J."/>
        </authorList>
    </citation>
    <scope>NUCLEOTIDE SEQUENCE [LARGE SCALE GENOMIC DNA]</scope>
    <source>
        <strain evidence="9">TISTR 2241</strain>
    </source>
</reference>
<protein>
    <submittedName>
        <fullName evidence="8">YhgE/Pip family protein</fullName>
    </submittedName>
</protein>
<dbReference type="RefSeq" id="WP_141191388.1">
    <property type="nucleotide sequence ID" value="NZ_JBHUMR010000014.1"/>
</dbReference>
<dbReference type="NCBIfam" id="TIGR03057">
    <property type="entry name" value="xxxLxxG_by_4"/>
    <property type="match status" value="7"/>
</dbReference>
<dbReference type="NCBIfam" id="TIGR03062">
    <property type="entry name" value="pip_yhgE_Cterm"/>
    <property type="match status" value="1"/>
</dbReference>
<evidence type="ECO:0000256" key="5">
    <source>
        <dbReference type="SAM" id="Coils"/>
    </source>
</evidence>
<keyword evidence="3 6" id="KW-1133">Transmembrane helix</keyword>
<keyword evidence="4 6" id="KW-0472">Membrane</keyword>
<evidence type="ECO:0000313" key="9">
    <source>
        <dbReference type="Proteomes" id="UP001597458"/>
    </source>
</evidence>
<accession>A0ABW5PTS0</accession>
<feature type="transmembrane region" description="Helical" evidence="6">
    <location>
        <begin position="856"/>
        <end position="880"/>
    </location>
</feature>
<keyword evidence="9" id="KW-1185">Reference proteome</keyword>
<feature type="coiled-coil region" evidence="5">
    <location>
        <begin position="449"/>
        <end position="476"/>
    </location>
</feature>
<comment type="caution">
    <text evidence="8">The sequence shown here is derived from an EMBL/GenBank/DDBJ whole genome shotgun (WGS) entry which is preliminary data.</text>
</comment>
<dbReference type="Proteomes" id="UP001597458">
    <property type="component" value="Unassembled WGS sequence"/>
</dbReference>
<dbReference type="Gene3D" id="3.40.1710.10">
    <property type="entry name" value="abc type-2 transporter like domain"/>
    <property type="match status" value="1"/>
</dbReference>
<feature type="domain" description="ABC-2 type transporter transmembrane" evidence="7">
    <location>
        <begin position="645"/>
        <end position="875"/>
    </location>
</feature>
<name>A0ABW5PTS0_9BACI</name>
<evidence type="ECO:0000256" key="6">
    <source>
        <dbReference type="SAM" id="Phobius"/>
    </source>
</evidence>
<dbReference type="SUPFAM" id="SSF58104">
    <property type="entry name" value="Methyl-accepting chemotaxis protein (MCP) signaling domain"/>
    <property type="match status" value="1"/>
</dbReference>
<feature type="transmembrane region" description="Helical" evidence="6">
    <location>
        <begin position="738"/>
        <end position="764"/>
    </location>
</feature>
<evidence type="ECO:0000313" key="8">
    <source>
        <dbReference type="EMBL" id="MFD2618319.1"/>
    </source>
</evidence>
<keyword evidence="5" id="KW-0175">Coiled coil</keyword>
<dbReference type="NCBIfam" id="TIGR03061">
    <property type="entry name" value="pip_yhgE_Nterm"/>
    <property type="match status" value="1"/>
</dbReference>
<evidence type="ECO:0000256" key="1">
    <source>
        <dbReference type="ARBA" id="ARBA00004141"/>
    </source>
</evidence>
<gene>
    <name evidence="8" type="ORF">ACFSTF_13495</name>
</gene>
<dbReference type="InterPro" id="IPR013525">
    <property type="entry name" value="ABC2_TM"/>
</dbReference>
<dbReference type="InterPro" id="IPR023908">
    <property type="entry name" value="xxxLxxG_rpt"/>
</dbReference>
<feature type="transmembrane region" description="Helical" evidence="6">
    <location>
        <begin position="776"/>
        <end position="797"/>
    </location>
</feature>
<feature type="transmembrane region" description="Helical" evidence="6">
    <location>
        <begin position="804"/>
        <end position="825"/>
    </location>
</feature>
<dbReference type="InterPro" id="IPR017501">
    <property type="entry name" value="Phage_infect_YhgE_C"/>
</dbReference>
<sequence>MKMLTTEWKKIFHNTWTMIIISALLIIPILYAGVFLKAMWDPYGKTDKLPVAVVNEDQTATYKGKNLKIGQELVDKLKKNDALDWKFTTKTKAMKGLDDGKFYMVIEIPKNFSQDASTVLDKNPHKMKLNYYTNPGQNYIAGKVTDSAAKDINREIAENVTQEYAQSVFDQLKDIGDGMEKASDGAGDLDHGAKKLTKGSQSLSDNLKTLVSSTLTFENGAKSASNGAKQLSVGVSQLFTGSQALDRGASDLNKGIQQYTAGVGQLNNGSMALHSGLLDAQAGSNQLNTGLNQLNSQASGLTDPVSGIPKLAQGQSDLNEGIKRLNTGSQQLEAGLKKLSSSLPSQDNMNQLSNGLSQIKDGLNSLNQNVSSTNGRLSGSMKSIQADMTGIAGALQELATHSNDTATKTVNDVKNTEAFKHLTPDGQKEILGAVQNGLKEGTSEQAVLIKTMSDHLTDLSSQLKQLQTASESLTQLPDAVKALNDGANLAIPKANQALNGYTPIQSVLNQQIIPGAESLTSGLAGAETGSLQLVNGVNQLNEKAPLLVNGVNQLATGSNQLNQGLGQLVNGSNQLVSGSKELDSKSGQLTSGSSQLANGLGHLVGKLPTMKNGASELAIGVNKLADGSSQLHQGSTQLSDGSNKITNGLGDLQNGAKDLSSQLGDGANEINDTNTDQDTYKMFANPTQLKNLELSKVENYGQGLAPYMMSVALFVGALVFGVMFPISEPSMKPTSGFAWWLSKFSVLTFASLVQSMILVAIMVWGVGLDPLSIPKLFLLAFIISLSFMSLIMFFSITCGNVGRFIAMILLVLQLGGSAGTFPIQLSNGFFQAIYPYLPMTYSINGYREVISLGGSMWPATFVLLGIFVVFHLLTVVYLTFKTTKNVSKSVKQEEAL</sequence>
<comment type="subcellular location">
    <subcellularLocation>
        <location evidence="1">Membrane</location>
        <topology evidence="1">Multi-pass membrane protein</topology>
    </subcellularLocation>
</comment>
<feature type="transmembrane region" description="Helical" evidence="6">
    <location>
        <begin position="12"/>
        <end position="36"/>
    </location>
</feature>
<dbReference type="PANTHER" id="PTHR43077:SF5">
    <property type="entry name" value="PHAGE INFECTION PROTEIN"/>
    <property type="match status" value="1"/>
</dbReference>
<organism evidence="8 9">
    <name type="scientific">Terrilactibacillus laevilacticus</name>
    <dbReference type="NCBI Taxonomy" id="1380157"/>
    <lineage>
        <taxon>Bacteria</taxon>
        <taxon>Bacillati</taxon>
        <taxon>Bacillota</taxon>
        <taxon>Bacilli</taxon>
        <taxon>Bacillales</taxon>
        <taxon>Bacillaceae</taxon>
        <taxon>Terrilactibacillus</taxon>
    </lineage>
</organism>
<feature type="transmembrane region" description="Helical" evidence="6">
    <location>
        <begin position="704"/>
        <end position="726"/>
    </location>
</feature>
<evidence type="ECO:0000256" key="3">
    <source>
        <dbReference type="ARBA" id="ARBA00022989"/>
    </source>
</evidence>
<dbReference type="EMBL" id="JBHUMR010000014">
    <property type="protein sequence ID" value="MFD2618319.1"/>
    <property type="molecule type" value="Genomic_DNA"/>
</dbReference>
<dbReference type="Pfam" id="PF12698">
    <property type="entry name" value="ABC2_membrane_3"/>
    <property type="match status" value="1"/>
</dbReference>
<dbReference type="InterPro" id="IPR051328">
    <property type="entry name" value="T7SS_ABC-Transporter"/>
</dbReference>
<keyword evidence="2 6" id="KW-0812">Transmembrane</keyword>
<dbReference type="InterPro" id="IPR017500">
    <property type="entry name" value="Phage_infect_YhgE_N"/>
</dbReference>
<evidence type="ECO:0000256" key="4">
    <source>
        <dbReference type="ARBA" id="ARBA00023136"/>
    </source>
</evidence>
<evidence type="ECO:0000256" key="2">
    <source>
        <dbReference type="ARBA" id="ARBA00022692"/>
    </source>
</evidence>
<proteinExistence type="predicted"/>
<dbReference type="PANTHER" id="PTHR43077">
    <property type="entry name" value="TRANSPORT PERMEASE YVFS-RELATED"/>
    <property type="match status" value="1"/>
</dbReference>